<reference evidence="4" key="1">
    <citation type="submission" date="2022-11" db="UniProtKB">
        <authorList>
            <consortium name="WormBaseParasite"/>
        </authorList>
    </citation>
    <scope>IDENTIFICATION</scope>
</reference>
<dbReference type="WBParaSite" id="scaffold13699_cov186.g17016">
    <property type="protein sequence ID" value="scaffold13699_cov186.g17016"/>
    <property type="gene ID" value="scaffold13699_cov186.g17016"/>
</dbReference>
<evidence type="ECO:0000256" key="1">
    <source>
        <dbReference type="SAM" id="MobiDB-lite"/>
    </source>
</evidence>
<feature type="compositionally biased region" description="Basic and acidic residues" evidence="1">
    <location>
        <begin position="319"/>
        <end position="331"/>
    </location>
</feature>
<dbReference type="Pfam" id="PF05585">
    <property type="entry name" value="DUF1758"/>
    <property type="match status" value="1"/>
</dbReference>
<feature type="region of interest" description="Disordered" evidence="1">
    <location>
        <begin position="312"/>
        <end position="331"/>
    </location>
</feature>
<evidence type="ECO:0000313" key="4">
    <source>
        <dbReference type="WBParaSite" id="scaffold13699_cov186.g17016"/>
    </source>
</evidence>
<keyword evidence="3" id="KW-1185">Reference proteome</keyword>
<organism evidence="3 4">
    <name type="scientific">Meloidogyne javanica</name>
    <name type="common">Root-knot nematode worm</name>
    <dbReference type="NCBI Taxonomy" id="6303"/>
    <lineage>
        <taxon>Eukaryota</taxon>
        <taxon>Metazoa</taxon>
        <taxon>Ecdysozoa</taxon>
        <taxon>Nematoda</taxon>
        <taxon>Chromadorea</taxon>
        <taxon>Rhabditida</taxon>
        <taxon>Tylenchina</taxon>
        <taxon>Tylenchomorpha</taxon>
        <taxon>Tylenchoidea</taxon>
        <taxon>Meloidogynidae</taxon>
        <taxon>Meloidogyninae</taxon>
        <taxon>Meloidogyne</taxon>
        <taxon>Meloidogyne incognita group</taxon>
    </lineage>
</organism>
<dbReference type="PANTHER" id="PTHR22955:SF65">
    <property type="entry name" value="INTEGRASE CATALYTIC DOMAIN-CONTAINING PROTEIN"/>
    <property type="match status" value="1"/>
</dbReference>
<protein>
    <submittedName>
        <fullName evidence="4">Peptidase aspartic putative domain-containing protein</fullName>
    </submittedName>
</protein>
<evidence type="ECO:0000313" key="3">
    <source>
        <dbReference type="Proteomes" id="UP000887561"/>
    </source>
</evidence>
<feature type="domain" description="DUF1758" evidence="2">
    <location>
        <begin position="6"/>
        <end position="137"/>
    </location>
</feature>
<name>A0A915LNX2_MELJA</name>
<dbReference type="InterPro" id="IPR008737">
    <property type="entry name" value="DUF1758"/>
</dbReference>
<sequence length="331" mass="38452">MVEAKVYNPTVPKLEQEALIFLDDGSQKTYIDEELSQQLELETIEEKEIKVTGLNQTPLGQFVKPIVEFGVRAGKFDILLKGSTLPSILGRTRIFLKKDVNDEALRKTKLEITEKVGKPQILIGNDYYNRTIPCLELHAAMLGTKYAKFVREQLEKEYPIERIILWTDAIDVIDYALSEKKQDRFIKNRVNKIRDYEIRHVDGENNPADIASRGAMPEELASHTLWWKGPTFLRQPEPKWPEPKRSYDPLAKREPKEENPLYEMSLAVKQNYPPEAQENCLIDFTRFSNWNRLVNCMAYVLRAKEAFKKQGRQPASALVRREEKREIESLT</sequence>
<dbReference type="PANTHER" id="PTHR22955">
    <property type="entry name" value="RETROTRANSPOSON"/>
    <property type="match status" value="1"/>
</dbReference>
<accession>A0A915LNX2</accession>
<proteinExistence type="predicted"/>
<dbReference type="Proteomes" id="UP000887561">
    <property type="component" value="Unplaced"/>
</dbReference>
<dbReference type="AlphaFoldDB" id="A0A915LNX2"/>
<evidence type="ECO:0000259" key="2">
    <source>
        <dbReference type="Pfam" id="PF05585"/>
    </source>
</evidence>